<evidence type="ECO:0000313" key="2">
    <source>
        <dbReference type="Proteomes" id="UP000073434"/>
    </source>
</evidence>
<reference evidence="1 2" key="1">
    <citation type="submission" date="2016-02" db="EMBL/GenBank/DDBJ databases">
        <authorList>
            <consortium name="Pathogen Informatics"/>
        </authorList>
    </citation>
    <scope>NUCLEOTIDE SEQUENCE [LARGE SCALE GENOMIC DNA]</scope>
    <source>
        <strain evidence="1 2">LSS23</strain>
    </source>
</reference>
<dbReference type="RefSeq" id="WP_044688720.1">
    <property type="nucleotide sequence ID" value="NZ_CEEW01000074.1"/>
</dbReference>
<gene>
    <name evidence="1" type="ORF">ERS132385_00668</name>
</gene>
<dbReference type="Proteomes" id="UP000073434">
    <property type="component" value="Unassembled WGS sequence"/>
</dbReference>
<dbReference type="EMBL" id="FIFW01000005">
    <property type="protein sequence ID" value="CYU37924.1"/>
    <property type="molecule type" value="Genomic_DNA"/>
</dbReference>
<sequence>MSEDVAIILPIFDGYEDMWEDCIRLIKKNWKDHPAIYVFSNVLQKDWEGVTCIPVGEDAEWSKKIQKAIDVVDEKYFILMLEDFFIGDVVKANLVDELIAFMEKNGIDFCKLCDNNNIVKKRKDKFDSAYPYQVIFEDEEYGISLQTSIWRKTFLEKLVGRENYNAWQFELNQVKIARNANHIKMQNAIFDPRNILNIKHGALQGQLLPPTVKYFEKIGDPLNCQRPIMTRKTYLQYWIKQLGRDLTPKVAKGIVKSIGRQFGMNFVEDKWMTKNEKNS</sequence>
<dbReference type="AlphaFoldDB" id="A0A0Z8D696"/>
<protein>
    <submittedName>
        <fullName evidence="1">Uncharacterized protein</fullName>
    </submittedName>
</protein>
<proteinExistence type="predicted"/>
<name>A0A0Z8D696_STRSU</name>
<accession>A0A0Z8D696</accession>
<evidence type="ECO:0000313" key="1">
    <source>
        <dbReference type="EMBL" id="CYU37924.1"/>
    </source>
</evidence>
<organism evidence="1 2">
    <name type="scientific">Streptococcus suis</name>
    <dbReference type="NCBI Taxonomy" id="1307"/>
    <lineage>
        <taxon>Bacteria</taxon>
        <taxon>Bacillati</taxon>
        <taxon>Bacillota</taxon>
        <taxon>Bacilli</taxon>
        <taxon>Lactobacillales</taxon>
        <taxon>Streptococcaceae</taxon>
        <taxon>Streptococcus</taxon>
    </lineage>
</organism>